<dbReference type="Proteomes" id="UP000071641">
    <property type="component" value="Unassembled WGS sequence"/>
</dbReference>
<dbReference type="EMBL" id="FIZX01000001">
    <property type="protein sequence ID" value="CZF77985.1"/>
    <property type="molecule type" value="Genomic_DNA"/>
</dbReference>
<dbReference type="InterPro" id="IPR007413">
    <property type="entry name" value="YcjX-like"/>
</dbReference>
<reference evidence="2" key="1">
    <citation type="submission" date="2016-02" db="EMBL/GenBank/DDBJ databases">
        <authorList>
            <person name="Rodrigo-Torres Lidia"/>
            <person name="Arahal R.David."/>
        </authorList>
    </citation>
    <scope>NUCLEOTIDE SEQUENCE [LARGE SCALE GENOMIC DNA]</scope>
    <source>
        <strain evidence="2">CECT 9029</strain>
    </source>
</reference>
<evidence type="ECO:0008006" key="3">
    <source>
        <dbReference type="Google" id="ProtNLM"/>
    </source>
</evidence>
<dbReference type="Pfam" id="PF04317">
    <property type="entry name" value="DUF463"/>
    <property type="match status" value="1"/>
</dbReference>
<accession>A0A128EV07</accession>
<dbReference type="RefSeq" id="WP_062660907.1">
    <property type="nucleotide sequence ID" value="NZ_FIZX01000001.1"/>
</dbReference>
<protein>
    <recommendedName>
        <fullName evidence="3">YcjX-like protein</fullName>
    </recommendedName>
</protein>
<dbReference type="OrthoDB" id="9777645at2"/>
<keyword evidence="2" id="KW-1185">Reference proteome</keyword>
<sequence>MNSVKRQVNKWVSRSLDRHVRLAVTGLSRAGKTAFITSLINQLLHSATNPRMPLFAPVREGRVLGARRVQQSQLHIPAFDYDLGIQSLRAHPPTWPSPTRDVSEIRLEIRYRPEKGAMKLLQDTATLYLDIVDYPGEWLLDLPLLSMSFDEWSRKQSGILTGKRKELAEDWLEAVDSFDPLADADEKLIGEMAAKFTAYLHACKEEGGLHWVQPGRFVLPGEYAGAPVLQFFPLIGNKYGESQLANAPKGSNYAMLKQRYDYYCQHIVKGFYQEHFSKVDRQIVLVDTLQPLNAGPASFNDMRMALEQLMQSFRYGKSGLLRRLFAPRIDKILFAATKADHVTPDQHPNLVSLLQQLIHEAWQTAAFEGIDMECVSLASIQATEPGMVNHQGETMSALRGTLENGEPMLMYPGDVPSRLPGESFWQDNQFEFRQFRPMQTDVDEPLPHIRVDKALQYLLGDKLR</sequence>
<evidence type="ECO:0000313" key="1">
    <source>
        <dbReference type="EMBL" id="CZF77985.1"/>
    </source>
</evidence>
<evidence type="ECO:0000313" key="2">
    <source>
        <dbReference type="Proteomes" id="UP000071641"/>
    </source>
</evidence>
<dbReference type="PIRSF" id="PIRSF019381">
    <property type="entry name" value="YcjX"/>
    <property type="match status" value="1"/>
</dbReference>
<gene>
    <name evidence="1" type="ORF">GCE9029_00540</name>
</gene>
<name>A0A128EV07_9GAMM</name>
<dbReference type="InterPro" id="IPR027417">
    <property type="entry name" value="P-loop_NTPase"/>
</dbReference>
<dbReference type="STRING" id="1796497.GCE9029_00540"/>
<dbReference type="PANTHER" id="PTHR38605:SF1">
    <property type="entry name" value="ATPASE"/>
    <property type="match status" value="1"/>
</dbReference>
<dbReference type="AlphaFoldDB" id="A0A128EV07"/>
<dbReference type="SUPFAM" id="SSF52540">
    <property type="entry name" value="P-loop containing nucleoside triphosphate hydrolases"/>
    <property type="match status" value="1"/>
</dbReference>
<proteinExistence type="predicted"/>
<organism evidence="1 2">
    <name type="scientific">Grimontia celer</name>
    <dbReference type="NCBI Taxonomy" id="1796497"/>
    <lineage>
        <taxon>Bacteria</taxon>
        <taxon>Pseudomonadati</taxon>
        <taxon>Pseudomonadota</taxon>
        <taxon>Gammaproteobacteria</taxon>
        <taxon>Vibrionales</taxon>
        <taxon>Vibrionaceae</taxon>
        <taxon>Grimontia</taxon>
    </lineage>
</organism>
<dbReference type="PANTHER" id="PTHR38605">
    <property type="entry name" value="ATPASE-RELATED"/>
    <property type="match status" value="1"/>
</dbReference>